<gene>
    <name evidence="7" type="ORF">G8E00_12980</name>
</gene>
<feature type="domain" description="Protein kinase" evidence="6">
    <location>
        <begin position="9"/>
        <end position="254"/>
    </location>
</feature>
<dbReference type="PANTHER" id="PTHR43289">
    <property type="entry name" value="MITOGEN-ACTIVATED PROTEIN KINASE KINASE KINASE 20-RELATED"/>
    <property type="match status" value="1"/>
</dbReference>
<dbReference type="GO" id="GO:0005524">
    <property type="term" value="F:ATP binding"/>
    <property type="evidence" value="ECO:0007669"/>
    <property type="project" value="UniProtKB-UniRule"/>
</dbReference>
<dbReference type="PROSITE" id="PS50011">
    <property type="entry name" value="PROTEIN_KINASE_DOM"/>
    <property type="match status" value="1"/>
</dbReference>
<keyword evidence="8" id="KW-1185">Reference proteome</keyword>
<dbReference type="SUPFAM" id="SSF56112">
    <property type="entry name" value="Protein kinase-like (PK-like)"/>
    <property type="match status" value="1"/>
</dbReference>
<evidence type="ECO:0000256" key="5">
    <source>
        <dbReference type="PROSITE-ProRule" id="PRU10141"/>
    </source>
</evidence>
<evidence type="ECO:0000256" key="4">
    <source>
        <dbReference type="ARBA" id="ARBA00022840"/>
    </source>
</evidence>
<accession>A0A6G8S092</accession>
<dbReference type="PANTHER" id="PTHR43289:SF6">
    <property type="entry name" value="SERINE_THREONINE-PROTEIN KINASE NEKL-3"/>
    <property type="match status" value="1"/>
</dbReference>
<dbReference type="InterPro" id="IPR017441">
    <property type="entry name" value="Protein_kinase_ATP_BS"/>
</dbReference>
<dbReference type="SMART" id="SM00220">
    <property type="entry name" value="S_TKc"/>
    <property type="match status" value="1"/>
</dbReference>
<dbReference type="KEGG" id="asha:G8E00_12980"/>
<dbReference type="AlphaFoldDB" id="A0A6G8S092"/>
<dbReference type="InterPro" id="IPR000719">
    <property type="entry name" value="Prot_kinase_dom"/>
</dbReference>
<dbReference type="Proteomes" id="UP000502297">
    <property type="component" value="Chromosome"/>
</dbReference>
<sequence>MIEHGNYLLNVREEIGNGGFGLVERVELYNSKGERCPGQFARKRLADDPYIYTSQGVVRSDIIKRFEREILYQEKCPHKNIVPIYLHSMGNNNPWYLMDLADKDLSKEIKANRLNHDQKIHAFRCILSGVKCIHDNGLLHRDIKPRNVLKFNDTYKIGDFGLVKNLMQDPNSVVLTQINDPAMGTERYIAPECGGQQYSPQSDIYAIGVLLEDLAIDSKFDSIIEKATNRRPAKRYTNVEEILNELNSIIGGEK</sequence>
<name>A0A6G8S092_9GAMM</name>
<evidence type="ECO:0000259" key="6">
    <source>
        <dbReference type="PROSITE" id="PS50011"/>
    </source>
</evidence>
<organism evidence="7 8">
    <name type="scientific">Acinetobacter shaoyimingii</name>
    <dbReference type="NCBI Taxonomy" id="2715164"/>
    <lineage>
        <taxon>Bacteria</taxon>
        <taxon>Pseudomonadati</taxon>
        <taxon>Pseudomonadota</taxon>
        <taxon>Gammaproteobacteria</taxon>
        <taxon>Moraxellales</taxon>
        <taxon>Moraxellaceae</taxon>
        <taxon>Acinetobacter</taxon>
    </lineage>
</organism>
<protein>
    <submittedName>
        <fullName evidence="7">Protein kinase</fullName>
    </submittedName>
</protein>
<feature type="binding site" evidence="5">
    <location>
        <position position="43"/>
    </location>
    <ligand>
        <name>ATP</name>
        <dbReference type="ChEBI" id="CHEBI:30616"/>
    </ligand>
</feature>
<proteinExistence type="predicted"/>
<dbReference type="EMBL" id="CP049801">
    <property type="protein sequence ID" value="QIO07534.1"/>
    <property type="molecule type" value="Genomic_DNA"/>
</dbReference>
<keyword evidence="4 5" id="KW-0067">ATP-binding</keyword>
<dbReference type="InterPro" id="IPR011009">
    <property type="entry name" value="Kinase-like_dom_sf"/>
</dbReference>
<evidence type="ECO:0000313" key="7">
    <source>
        <dbReference type="EMBL" id="QIO07534.1"/>
    </source>
</evidence>
<dbReference type="Gene3D" id="1.10.510.10">
    <property type="entry name" value="Transferase(Phosphotransferase) domain 1"/>
    <property type="match status" value="1"/>
</dbReference>
<dbReference type="Pfam" id="PF00069">
    <property type="entry name" value="Pkinase"/>
    <property type="match status" value="1"/>
</dbReference>
<keyword evidence="3 7" id="KW-0418">Kinase</keyword>
<keyword evidence="2 5" id="KW-0547">Nucleotide-binding</keyword>
<dbReference type="GO" id="GO:0004674">
    <property type="term" value="F:protein serine/threonine kinase activity"/>
    <property type="evidence" value="ECO:0007669"/>
    <property type="project" value="TreeGrafter"/>
</dbReference>
<keyword evidence="1" id="KW-0808">Transferase</keyword>
<evidence type="ECO:0000256" key="3">
    <source>
        <dbReference type="ARBA" id="ARBA00022777"/>
    </source>
</evidence>
<dbReference type="Gene3D" id="3.30.200.20">
    <property type="entry name" value="Phosphorylase Kinase, domain 1"/>
    <property type="match status" value="1"/>
</dbReference>
<evidence type="ECO:0000256" key="1">
    <source>
        <dbReference type="ARBA" id="ARBA00022679"/>
    </source>
</evidence>
<evidence type="ECO:0000256" key="2">
    <source>
        <dbReference type="ARBA" id="ARBA00022741"/>
    </source>
</evidence>
<evidence type="ECO:0000313" key="8">
    <source>
        <dbReference type="Proteomes" id="UP000502297"/>
    </source>
</evidence>
<reference evidence="7 8" key="1">
    <citation type="submission" date="2020-03" db="EMBL/GenBank/DDBJ databases">
        <authorList>
            <person name="Zhu W."/>
        </authorList>
    </citation>
    <scope>NUCLEOTIDE SEQUENCE [LARGE SCALE GENOMIC DNA]</scope>
    <source>
        <strain evidence="7 8">323-1</strain>
    </source>
</reference>
<dbReference type="PROSITE" id="PS00107">
    <property type="entry name" value="PROTEIN_KINASE_ATP"/>
    <property type="match status" value="1"/>
</dbReference>